<accession>A0A1Y5XR72</accession>
<dbReference type="PANTHER" id="PTHR33744:SF7">
    <property type="entry name" value="PUCR FAMILY TRANSCRIPTIONAL REGULATOR"/>
    <property type="match status" value="1"/>
</dbReference>
<dbReference type="EMBL" id="FWXV01000004">
    <property type="protein sequence ID" value="SMD13549.1"/>
    <property type="molecule type" value="Genomic_DNA"/>
</dbReference>
<dbReference type="Pfam" id="PF13556">
    <property type="entry name" value="HTH_30"/>
    <property type="match status" value="1"/>
</dbReference>
<gene>
    <name evidence="3" type="ORF">SAMN05661093_04879</name>
</gene>
<organism evidence="3 4">
    <name type="scientific">Kibdelosporangium aridum</name>
    <dbReference type="NCBI Taxonomy" id="2030"/>
    <lineage>
        <taxon>Bacteria</taxon>
        <taxon>Bacillati</taxon>
        <taxon>Actinomycetota</taxon>
        <taxon>Actinomycetes</taxon>
        <taxon>Pseudonocardiales</taxon>
        <taxon>Pseudonocardiaceae</taxon>
        <taxon>Kibdelosporangium</taxon>
    </lineage>
</organism>
<dbReference type="InterPro" id="IPR051448">
    <property type="entry name" value="CdaR-like_regulators"/>
</dbReference>
<dbReference type="InterPro" id="IPR042070">
    <property type="entry name" value="PucR_C-HTH_sf"/>
</dbReference>
<dbReference type="InterPro" id="IPR025736">
    <property type="entry name" value="PucR_C-HTH_dom"/>
</dbReference>
<dbReference type="RefSeq" id="WP_084429267.1">
    <property type="nucleotide sequence ID" value="NZ_FWXV01000004.1"/>
</dbReference>
<feature type="domain" description="RsbT co-antagonist protein RsbRD N-terminal" evidence="2">
    <location>
        <begin position="27"/>
        <end position="164"/>
    </location>
</feature>
<sequence>MGTRIVATPPLPEELLDLARAQRAQVPELSARLVDLLREKTECYRRVADEYPEELRKVCEAHLDGAFTSFIECREVELDNALKTGRAQARIGITLPDALRAYRLAGTFVYEMLIERGGPHTLGVTPERMLQASTTVWKIIDAYSEALTTAYREVEAERGRLDEQAKSALMDGLLEGRIAQRPDLEDAAGVLGLPTSGKLVVIVADDASVVDAIGSRAVWRRRVHSSGVDMNVGIMPVGAGLDALREVLTTTSGVVGVSTPFADLTEVPTALHRARIARRSLPHGANGVVVFGDLPVAALVAGAPALAAELAHEMLAGVLALPPAEREILLTTLETWYDHGGSAKIAAKNLYVHPNTVRYRIRRIEDLTGRDLNNPKCVAELYMALQAVRLGL</sequence>
<dbReference type="Gene3D" id="1.10.10.2840">
    <property type="entry name" value="PucR C-terminal helix-turn-helix domain"/>
    <property type="match status" value="1"/>
</dbReference>
<evidence type="ECO:0000259" key="1">
    <source>
        <dbReference type="Pfam" id="PF13556"/>
    </source>
</evidence>
<evidence type="ECO:0000313" key="3">
    <source>
        <dbReference type="EMBL" id="SMD13549.1"/>
    </source>
</evidence>
<protein>
    <submittedName>
        <fullName evidence="3">PucR C-terminal helix-turn-helix domain-containing protein</fullName>
    </submittedName>
</protein>
<dbReference type="AlphaFoldDB" id="A0A1Y5XR72"/>
<evidence type="ECO:0000313" key="4">
    <source>
        <dbReference type="Proteomes" id="UP000192674"/>
    </source>
</evidence>
<keyword evidence="4" id="KW-1185">Reference proteome</keyword>
<name>A0A1Y5XR72_KIBAR</name>
<evidence type="ECO:0000259" key="2">
    <source>
        <dbReference type="Pfam" id="PF14361"/>
    </source>
</evidence>
<feature type="domain" description="PucR C-terminal helix-turn-helix" evidence="1">
    <location>
        <begin position="329"/>
        <end position="387"/>
    </location>
</feature>
<dbReference type="Proteomes" id="UP000192674">
    <property type="component" value="Unassembled WGS sequence"/>
</dbReference>
<dbReference type="InterPro" id="IPR025751">
    <property type="entry name" value="RsbRD_N_dom"/>
</dbReference>
<reference evidence="3 4" key="1">
    <citation type="submission" date="2017-04" db="EMBL/GenBank/DDBJ databases">
        <authorList>
            <person name="Afonso C.L."/>
            <person name="Miller P.J."/>
            <person name="Scott M.A."/>
            <person name="Spackman E."/>
            <person name="Goraichik I."/>
            <person name="Dimitrov K.M."/>
            <person name="Suarez D.L."/>
            <person name="Swayne D.E."/>
        </authorList>
    </citation>
    <scope>NUCLEOTIDE SEQUENCE [LARGE SCALE GENOMIC DNA]</scope>
    <source>
        <strain evidence="3 4">DSM 43828</strain>
    </source>
</reference>
<dbReference type="OrthoDB" id="33973at2"/>
<dbReference type="PANTHER" id="PTHR33744">
    <property type="entry name" value="CARBOHYDRATE DIACID REGULATOR"/>
    <property type="match status" value="1"/>
</dbReference>
<proteinExistence type="predicted"/>
<dbReference type="Pfam" id="PF14361">
    <property type="entry name" value="RsbRD_N"/>
    <property type="match status" value="1"/>
</dbReference>